<proteinExistence type="inferred from homology"/>
<dbReference type="PROSITE" id="PS00455">
    <property type="entry name" value="AMP_BINDING"/>
    <property type="match status" value="1"/>
</dbReference>
<evidence type="ECO:0000256" key="2">
    <source>
        <dbReference type="ARBA" id="ARBA00022598"/>
    </source>
</evidence>
<dbReference type="FunFam" id="3.30.300.30:FF:000011">
    <property type="entry name" value="Crotonobetaine/carnitine--CoA ligase"/>
    <property type="match status" value="1"/>
</dbReference>
<dbReference type="RefSeq" id="WP_029095201.1">
    <property type="nucleotide sequence ID" value="NZ_BRLG01000020.1"/>
</dbReference>
<dbReference type="PANTHER" id="PTHR43201:SF5">
    <property type="entry name" value="MEDIUM-CHAIN ACYL-COA LIGASE ACSF2, MITOCHONDRIAL"/>
    <property type="match status" value="1"/>
</dbReference>
<dbReference type="OrthoDB" id="9803968at2"/>
<dbReference type="NCBIfam" id="NF005947">
    <property type="entry name" value="PRK08008.1"/>
    <property type="match status" value="1"/>
</dbReference>
<dbReference type="Pfam" id="PF13193">
    <property type="entry name" value="AMP-binding_C"/>
    <property type="match status" value="1"/>
</dbReference>
<gene>
    <name evidence="5" type="ORF">CRN84_25265</name>
</gene>
<name>A0A2C6DU79_9GAMM</name>
<dbReference type="InterPro" id="IPR020845">
    <property type="entry name" value="AMP-binding_CS"/>
</dbReference>
<dbReference type="PANTHER" id="PTHR43201">
    <property type="entry name" value="ACYL-COA SYNTHETASE"/>
    <property type="match status" value="1"/>
</dbReference>
<dbReference type="InterPro" id="IPR045851">
    <property type="entry name" value="AMP-bd_C_sf"/>
</dbReference>
<reference evidence="6" key="1">
    <citation type="submission" date="2017-09" db="EMBL/GenBank/DDBJ databases">
        <title>FDA dAtabase for Regulatory Grade micrObial Sequences (FDA-ARGOS): Supporting development and validation of Infectious Disease Dx tests.</title>
        <authorList>
            <person name="Minogue T."/>
            <person name="Wolcott M."/>
            <person name="Wasieloski L."/>
            <person name="Aguilar W."/>
            <person name="Moore D."/>
            <person name="Tallon L."/>
            <person name="Sadzewicz L."/>
            <person name="Ott S."/>
            <person name="Zhao X."/>
            <person name="Nagaraj S."/>
            <person name="Vavikolanu K."/>
            <person name="Aluvathingal J."/>
            <person name="Nadendla S."/>
            <person name="Sichtig H."/>
        </authorList>
    </citation>
    <scope>NUCLEOTIDE SEQUENCE [LARGE SCALE GENOMIC DNA]</scope>
    <source>
        <strain evidence="6">FDAARGOS_387</strain>
    </source>
</reference>
<dbReference type="GO" id="GO:0031956">
    <property type="term" value="F:medium-chain fatty acid-CoA ligase activity"/>
    <property type="evidence" value="ECO:0007669"/>
    <property type="project" value="TreeGrafter"/>
</dbReference>
<dbReference type="InterPro" id="IPR025110">
    <property type="entry name" value="AMP-bd_C"/>
</dbReference>
<dbReference type="CDD" id="cd05934">
    <property type="entry name" value="FACL_DitJ_like"/>
    <property type="match status" value="1"/>
</dbReference>
<dbReference type="Proteomes" id="UP000224974">
    <property type="component" value="Unassembled WGS sequence"/>
</dbReference>
<dbReference type="InterPro" id="IPR042099">
    <property type="entry name" value="ANL_N_sf"/>
</dbReference>
<comment type="similarity">
    <text evidence="1">Belongs to the ATP-dependent AMP-binding enzyme family.</text>
</comment>
<evidence type="ECO:0000313" key="6">
    <source>
        <dbReference type="Proteomes" id="UP000224974"/>
    </source>
</evidence>
<keyword evidence="2 5" id="KW-0436">Ligase</keyword>
<dbReference type="AlphaFoldDB" id="A0A2C6DU79"/>
<evidence type="ECO:0000256" key="1">
    <source>
        <dbReference type="ARBA" id="ARBA00006432"/>
    </source>
</evidence>
<dbReference type="EMBL" id="PDDX01000001">
    <property type="protein sequence ID" value="PHI32384.1"/>
    <property type="molecule type" value="Genomic_DNA"/>
</dbReference>
<keyword evidence="6" id="KW-1185">Reference proteome</keyword>
<feature type="domain" description="AMP-binding enzyme C-terminal" evidence="4">
    <location>
        <begin position="438"/>
        <end position="513"/>
    </location>
</feature>
<protein>
    <submittedName>
        <fullName evidence="5">Crotonobetaine/carnitine-CoA ligase</fullName>
    </submittedName>
</protein>
<organism evidence="5 6">
    <name type="scientific">Budvicia aquatica</name>
    <dbReference type="NCBI Taxonomy" id="82979"/>
    <lineage>
        <taxon>Bacteria</taxon>
        <taxon>Pseudomonadati</taxon>
        <taxon>Pseudomonadota</taxon>
        <taxon>Gammaproteobacteria</taxon>
        <taxon>Enterobacterales</taxon>
        <taxon>Budviciaceae</taxon>
        <taxon>Budvicia</taxon>
    </lineage>
</organism>
<feature type="domain" description="AMP-dependent synthetase/ligase" evidence="3">
    <location>
        <begin position="17"/>
        <end position="387"/>
    </location>
</feature>
<comment type="caution">
    <text evidence="5">The sequence shown here is derived from an EMBL/GenBank/DDBJ whole genome shotgun (WGS) entry which is preliminary data.</text>
</comment>
<dbReference type="GO" id="GO:0006631">
    <property type="term" value="P:fatty acid metabolic process"/>
    <property type="evidence" value="ECO:0007669"/>
    <property type="project" value="TreeGrafter"/>
</dbReference>
<evidence type="ECO:0000313" key="5">
    <source>
        <dbReference type="EMBL" id="PHI32384.1"/>
    </source>
</evidence>
<accession>A0A2C6DU79</accession>
<dbReference type="SUPFAM" id="SSF56801">
    <property type="entry name" value="Acetyl-CoA synthetase-like"/>
    <property type="match status" value="1"/>
</dbReference>
<dbReference type="Pfam" id="PF00501">
    <property type="entry name" value="AMP-binding"/>
    <property type="match status" value="1"/>
</dbReference>
<dbReference type="InterPro" id="IPR000873">
    <property type="entry name" value="AMP-dep_synth/lig_dom"/>
</dbReference>
<dbReference type="STRING" id="1111728.GCA_000427805_02790"/>
<dbReference type="Gene3D" id="3.30.300.30">
    <property type="match status" value="1"/>
</dbReference>
<sequence length="520" mass="59228">MDIIGRQNLRQMWDDLAELYGDKTALIVENIQGMACEYSYRELNEEINRTANLFHTLKIAKGDKVALHLNNCVEFFFCWFGLAKIGAVMVPVNANLLRNESAYIISQCDASIVVTSAEFYPMYQDIQQQADQPLRQVMLINLPAGTTTLPPEVLDFHALKRLQPDHLIHQEVLNVEDIAEILFTSGTTSRPKGVVITHYNLRFAGYYTSWQCALRQDDVYLTPMPAFHIDCQCTAAMAAFSAGATFVLLEKFSARTFWAQICKYRATVTECIPLMIKTLMMQPQMPWEKQHYLREVLFYLNLSEQEKDAFVQRFGVRLLTSYGMTETIVGVIGDRPGDKRRWPSIGRVGIGYQAQIRDQMGNELETGKTGEIYIKGLPGKTLFKEYYHMPEESAKTLSADGWLRTGDYGYVDNEGFFYFVERSCNMIKRSGENISCVELENIISTHPKIMDVAVIGLKDSIRDEAIKAFIVLNEGETITEDEFLKFCEGQMAKFKVPSFLEIRNNLPRSCSGKIIKKGLH</sequence>
<evidence type="ECO:0000259" key="3">
    <source>
        <dbReference type="Pfam" id="PF00501"/>
    </source>
</evidence>
<dbReference type="Gene3D" id="3.40.50.12780">
    <property type="entry name" value="N-terminal domain of ligase-like"/>
    <property type="match status" value="1"/>
</dbReference>
<evidence type="ECO:0000259" key="4">
    <source>
        <dbReference type="Pfam" id="PF13193"/>
    </source>
</evidence>